<evidence type="ECO:0000313" key="1">
    <source>
        <dbReference type="EMBL" id="PFX24291.1"/>
    </source>
</evidence>
<dbReference type="EMBL" id="LSMT01000181">
    <property type="protein sequence ID" value="PFX24291.1"/>
    <property type="molecule type" value="Genomic_DNA"/>
</dbReference>
<protein>
    <submittedName>
        <fullName evidence="1">Uncharacterized protein</fullName>
    </submittedName>
</protein>
<name>A0A2B4S315_STYPI</name>
<organism evidence="1 2">
    <name type="scientific">Stylophora pistillata</name>
    <name type="common">Smooth cauliflower coral</name>
    <dbReference type="NCBI Taxonomy" id="50429"/>
    <lineage>
        <taxon>Eukaryota</taxon>
        <taxon>Metazoa</taxon>
        <taxon>Cnidaria</taxon>
        <taxon>Anthozoa</taxon>
        <taxon>Hexacorallia</taxon>
        <taxon>Scleractinia</taxon>
        <taxon>Astrocoeniina</taxon>
        <taxon>Pocilloporidae</taxon>
        <taxon>Stylophora</taxon>
    </lineage>
</organism>
<dbReference type="Proteomes" id="UP000225706">
    <property type="component" value="Unassembled WGS sequence"/>
</dbReference>
<sequence>MAALSARCLRSFARVSVQMSKTALNANSATQVRSLSSAAGKSILRDCGLLKTIARDNVVRNLARRHTRLSAAVNQILFTSVVDMMCEDEEGNGDDDITTSELVTDEDEILKVSRILHTL</sequence>
<accession>A0A2B4S315</accession>
<evidence type="ECO:0000313" key="2">
    <source>
        <dbReference type="Proteomes" id="UP000225706"/>
    </source>
</evidence>
<reference evidence="2" key="1">
    <citation type="journal article" date="2017" name="bioRxiv">
        <title>Comparative analysis of the genomes of Stylophora pistillata and Acropora digitifera provides evidence for extensive differences between species of corals.</title>
        <authorList>
            <person name="Voolstra C.R."/>
            <person name="Li Y."/>
            <person name="Liew Y.J."/>
            <person name="Baumgarten S."/>
            <person name="Zoccola D."/>
            <person name="Flot J.-F."/>
            <person name="Tambutte S."/>
            <person name="Allemand D."/>
            <person name="Aranda M."/>
        </authorList>
    </citation>
    <scope>NUCLEOTIDE SEQUENCE [LARGE SCALE GENOMIC DNA]</scope>
</reference>
<keyword evidence="2" id="KW-1185">Reference proteome</keyword>
<dbReference type="OrthoDB" id="5978829at2759"/>
<proteinExistence type="predicted"/>
<comment type="caution">
    <text evidence="1">The sequence shown here is derived from an EMBL/GenBank/DDBJ whole genome shotgun (WGS) entry which is preliminary data.</text>
</comment>
<gene>
    <name evidence="1" type="ORF">AWC38_SpisGene11134</name>
</gene>
<dbReference type="AlphaFoldDB" id="A0A2B4S315"/>